<protein>
    <submittedName>
        <fullName evidence="1">GL14610</fullName>
    </submittedName>
</protein>
<accession>B4GVS5</accession>
<keyword evidence="2" id="KW-1185">Reference proteome</keyword>
<dbReference type="HOGENOM" id="CLU_2624606_0_0_1"/>
<organism evidence="2">
    <name type="scientific">Drosophila persimilis</name>
    <name type="common">Fruit fly</name>
    <dbReference type="NCBI Taxonomy" id="7234"/>
    <lineage>
        <taxon>Eukaryota</taxon>
        <taxon>Metazoa</taxon>
        <taxon>Ecdysozoa</taxon>
        <taxon>Arthropoda</taxon>
        <taxon>Hexapoda</taxon>
        <taxon>Insecta</taxon>
        <taxon>Pterygota</taxon>
        <taxon>Neoptera</taxon>
        <taxon>Endopterygota</taxon>
        <taxon>Diptera</taxon>
        <taxon>Brachycera</taxon>
        <taxon>Muscomorpha</taxon>
        <taxon>Ephydroidea</taxon>
        <taxon>Drosophilidae</taxon>
        <taxon>Drosophila</taxon>
        <taxon>Sophophora</taxon>
    </lineage>
</organism>
<evidence type="ECO:0000313" key="1">
    <source>
        <dbReference type="EMBL" id="EDW26770.1"/>
    </source>
</evidence>
<sequence>MQMQIQMVYPCDDQTTATVQRLNRNGHQCQLNSRAEQSPNFNPMSIPMPIPMPIPIPILILIRPTPTSLAVNKSTLCL</sequence>
<reference evidence="1 2" key="1">
    <citation type="journal article" date="2007" name="Nature">
        <title>Evolution of genes and genomes on the Drosophila phylogeny.</title>
        <authorList>
            <consortium name="Drosophila 12 Genomes Consortium"/>
            <person name="Clark A.G."/>
            <person name="Eisen M.B."/>
            <person name="Smith D.R."/>
            <person name="Bergman C.M."/>
            <person name="Oliver B."/>
            <person name="Markow T.A."/>
            <person name="Kaufman T.C."/>
            <person name="Kellis M."/>
            <person name="Gelbart W."/>
            <person name="Iyer V.N."/>
            <person name="Pollard D.A."/>
            <person name="Sackton T.B."/>
            <person name="Larracuente A.M."/>
            <person name="Singh N.D."/>
            <person name="Abad J.P."/>
            <person name="Abt D.N."/>
            <person name="Adryan B."/>
            <person name="Aguade M."/>
            <person name="Akashi H."/>
            <person name="Anderson W.W."/>
            <person name="Aquadro C.F."/>
            <person name="Ardell D.H."/>
            <person name="Arguello R."/>
            <person name="Artieri C.G."/>
            <person name="Barbash D.A."/>
            <person name="Barker D."/>
            <person name="Barsanti P."/>
            <person name="Batterham P."/>
            <person name="Batzoglou S."/>
            <person name="Begun D."/>
            <person name="Bhutkar A."/>
            <person name="Blanco E."/>
            <person name="Bosak S.A."/>
            <person name="Bradley R.K."/>
            <person name="Brand A.D."/>
            <person name="Brent M.R."/>
            <person name="Brooks A.N."/>
            <person name="Brown R.H."/>
            <person name="Butlin R.K."/>
            <person name="Caggese C."/>
            <person name="Calvi B.R."/>
            <person name="Bernardo de Carvalho A."/>
            <person name="Caspi A."/>
            <person name="Castrezana S."/>
            <person name="Celniker S.E."/>
            <person name="Chang J.L."/>
            <person name="Chapple C."/>
            <person name="Chatterji S."/>
            <person name="Chinwalla A."/>
            <person name="Civetta A."/>
            <person name="Clifton S.W."/>
            <person name="Comeron J.M."/>
            <person name="Costello J.C."/>
            <person name="Coyne J.A."/>
            <person name="Daub J."/>
            <person name="David R.G."/>
            <person name="Delcher A.L."/>
            <person name="Delehaunty K."/>
            <person name="Do C.B."/>
            <person name="Ebling H."/>
            <person name="Edwards K."/>
            <person name="Eickbush T."/>
            <person name="Evans J.D."/>
            <person name="Filipski A."/>
            <person name="Findeiss S."/>
            <person name="Freyhult E."/>
            <person name="Fulton L."/>
            <person name="Fulton R."/>
            <person name="Garcia A.C."/>
            <person name="Gardiner A."/>
            <person name="Garfield D.A."/>
            <person name="Garvin B.E."/>
            <person name="Gibson G."/>
            <person name="Gilbert D."/>
            <person name="Gnerre S."/>
            <person name="Godfrey J."/>
            <person name="Good R."/>
            <person name="Gotea V."/>
            <person name="Gravely B."/>
            <person name="Greenberg A.J."/>
            <person name="Griffiths-Jones S."/>
            <person name="Gross S."/>
            <person name="Guigo R."/>
            <person name="Gustafson E.A."/>
            <person name="Haerty W."/>
            <person name="Hahn M.W."/>
            <person name="Halligan D.L."/>
            <person name="Halpern A.L."/>
            <person name="Halter G.M."/>
            <person name="Han M.V."/>
            <person name="Heger A."/>
            <person name="Hillier L."/>
            <person name="Hinrichs A.S."/>
            <person name="Holmes I."/>
            <person name="Hoskins R.A."/>
            <person name="Hubisz M.J."/>
            <person name="Hultmark D."/>
            <person name="Huntley M.A."/>
            <person name="Jaffe D.B."/>
            <person name="Jagadeeshan S."/>
            <person name="Jeck W.R."/>
            <person name="Johnson J."/>
            <person name="Jones C.D."/>
            <person name="Jordan W.C."/>
            <person name="Karpen G.H."/>
            <person name="Kataoka E."/>
            <person name="Keightley P.D."/>
            <person name="Kheradpour P."/>
            <person name="Kirkness E.F."/>
            <person name="Koerich L.B."/>
            <person name="Kristiansen K."/>
            <person name="Kudrna D."/>
            <person name="Kulathinal R.J."/>
            <person name="Kumar S."/>
            <person name="Kwok R."/>
            <person name="Lander E."/>
            <person name="Langley C.H."/>
            <person name="Lapoint R."/>
            <person name="Lazzaro B.P."/>
            <person name="Lee S.J."/>
            <person name="Levesque L."/>
            <person name="Li R."/>
            <person name="Lin C.F."/>
            <person name="Lin M.F."/>
            <person name="Lindblad-Toh K."/>
            <person name="Llopart A."/>
            <person name="Long M."/>
            <person name="Low L."/>
            <person name="Lozovsky E."/>
            <person name="Lu J."/>
            <person name="Luo M."/>
            <person name="Machado C.A."/>
            <person name="Makalowski W."/>
            <person name="Marzo M."/>
            <person name="Matsuda M."/>
            <person name="Matzkin L."/>
            <person name="McAllister B."/>
            <person name="McBride C.S."/>
            <person name="McKernan B."/>
            <person name="McKernan K."/>
            <person name="Mendez-Lago M."/>
            <person name="Minx P."/>
            <person name="Mollenhauer M.U."/>
            <person name="Montooth K."/>
            <person name="Mount S.M."/>
            <person name="Mu X."/>
            <person name="Myers E."/>
            <person name="Negre B."/>
            <person name="Newfeld S."/>
            <person name="Nielsen R."/>
            <person name="Noor M.A."/>
            <person name="O'Grady P."/>
            <person name="Pachter L."/>
            <person name="Papaceit M."/>
            <person name="Parisi M.J."/>
            <person name="Parisi M."/>
            <person name="Parts L."/>
            <person name="Pedersen J.S."/>
            <person name="Pesole G."/>
            <person name="Phillippy A.M."/>
            <person name="Ponting C.P."/>
            <person name="Pop M."/>
            <person name="Porcelli D."/>
            <person name="Powell J.R."/>
            <person name="Prohaska S."/>
            <person name="Pruitt K."/>
            <person name="Puig M."/>
            <person name="Quesneville H."/>
            <person name="Ram K.R."/>
            <person name="Rand D."/>
            <person name="Rasmussen M.D."/>
            <person name="Reed L.K."/>
            <person name="Reenan R."/>
            <person name="Reily A."/>
            <person name="Remington K.A."/>
            <person name="Rieger T.T."/>
            <person name="Ritchie M.G."/>
            <person name="Robin C."/>
            <person name="Rogers Y.H."/>
            <person name="Rohde C."/>
            <person name="Rozas J."/>
            <person name="Rubenfield M.J."/>
            <person name="Ruiz A."/>
            <person name="Russo S."/>
            <person name="Salzberg S.L."/>
            <person name="Sanchez-Gracia A."/>
            <person name="Saranga D.J."/>
            <person name="Sato H."/>
            <person name="Schaeffer S.W."/>
            <person name="Schatz M.C."/>
            <person name="Schlenke T."/>
            <person name="Schwartz R."/>
            <person name="Segarra C."/>
            <person name="Singh R.S."/>
            <person name="Sirot L."/>
            <person name="Sirota M."/>
            <person name="Sisneros N.B."/>
            <person name="Smith C.D."/>
            <person name="Smith T.F."/>
            <person name="Spieth J."/>
            <person name="Stage D.E."/>
            <person name="Stark A."/>
            <person name="Stephan W."/>
            <person name="Strausberg R.L."/>
            <person name="Strempel S."/>
            <person name="Sturgill D."/>
            <person name="Sutton G."/>
            <person name="Sutton G.G."/>
            <person name="Tao W."/>
            <person name="Teichmann S."/>
            <person name="Tobari Y.N."/>
            <person name="Tomimura Y."/>
            <person name="Tsolas J.M."/>
            <person name="Valente V.L."/>
            <person name="Venter E."/>
            <person name="Venter J.C."/>
            <person name="Vicario S."/>
            <person name="Vieira F.G."/>
            <person name="Vilella A.J."/>
            <person name="Villasante A."/>
            <person name="Walenz B."/>
            <person name="Wang J."/>
            <person name="Wasserman M."/>
            <person name="Watts T."/>
            <person name="Wilson D."/>
            <person name="Wilson R.K."/>
            <person name="Wing R.A."/>
            <person name="Wolfner M.F."/>
            <person name="Wong A."/>
            <person name="Wong G.K."/>
            <person name="Wu C.I."/>
            <person name="Wu G."/>
            <person name="Yamamoto D."/>
            <person name="Yang H.P."/>
            <person name="Yang S.P."/>
            <person name="Yorke J.A."/>
            <person name="Yoshida K."/>
            <person name="Zdobnov E."/>
            <person name="Zhang P."/>
            <person name="Zhang Y."/>
            <person name="Zimin A.V."/>
            <person name="Baldwin J."/>
            <person name="Abdouelleil A."/>
            <person name="Abdulkadir J."/>
            <person name="Abebe A."/>
            <person name="Abera B."/>
            <person name="Abreu J."/>
            <person name="Acer S.C."/>
            <person name="Aftuck L."/>
            <person name="Alexander A."/>
            <person name="An P."/>
            <person name="Anderson E."/>
            <person name="Anderson S."/>
            <person name="Arachi H."/>
            <person name="Azer M."/>
            <person name="Bachantsang P."/>
            <person name="Barry A."/>
            <person name="Bayul T."/>
            <person name="Berlin A."/>
            <person name="Bessette D."/>
            <person name="Bloom T."/>
            <person name="Blye J."/>
            <person name="Boguslavskiy L."/>
            <person name="Bonnet C."/>
            <person name="Boukhgalter B."/>
            <person name="Bourzgui I."/>
            <person name="Brown A."/>
            <person name="Cahill P."/>
            <person name="Channer S."/>
            <person name="Cheshatsang Y."/>
            <person name="Chuda L."/>
            <person name="Citroen M."/>
            <person name="Collymore A."/>
            <person name="Cooke P."/>
            <person name="Costello M."/>
            <person name="D'Aco K."/>
            <person name="Daza R."/>
            <person name="De Haan G."/>
            <person name="DeGray S."/>
            <person name="DeMaso C."/>
            <person name="Dhargay N."/>
            <person name="Dooley K."/>
            <person name="Dooley E."/>
            <person name="Doricent M."/>
            <person name="Dorje P."/>
            <person name="Dorjee K."/>
            <person name="Dupes A."/>
            <person name="Elong R."/>
            <person name="Falk J."/>
            <person name="Farina A."/>
            <person name="Faro S."/>
            <person name="Ferguson D."/>
            <person name="Fisher S."/>
            <person name="Foley C.D."/>
            <person name="Franke A."/>
            <person name="Friedrich D."/>
            <person name="Gadbois L."/>
            <person name="Gearin G."/>
            <person name="Gearin C.R."/>
            <person name="Giannoukos G."/>
            <person name="Goode T."/>
            <person name="Graham J."/>
            <person name="Grandbois E."/>
            <person name="Grewal S."/>
            <person name="Gyaltsen K."/>
            <person name="Hafez N."/>
            <person name="Hagos B."/>
            <person name="Hall J."/>
            <person name="Henson C."/>
            <person name="Hollinger A."/>
            <person name="Honan T."/>
            <person name="Huard M.D."/>
            <person name="Hughes L."/>
            <person name="Hurhula B."/>
            <person name="Husby M.E."/>
            <person name="Kamat A."/>
            <person name="Kanga B."/>
            <person name="Kashin S."/>
            <person name="Khazanovich D."/>
            <person name="Kisner P."/>
            <person name="Lance K."/>
            <person name="Lara M."/>
            <person name="Lee W."/>
            <person name="Lennon N."/>
            <person name="Letendre F."/>
            <person name="LeVine R."/>
            <person name="Lipovsky A."/>
            <person name="Liu X."/>
            <person name="Liu J."/>
            <person name="Liu S."/>
            <person name="Lokyitsang T."/>
            <person name="Lokyitsang Y."/>
            <person name="Lubonja R."/>
            <person name="Lui A."/>
            <person name="MacDonald P."/>
            <person name="Magnisalis V."/>
            <person name="Maru K."/>
            <person name="Matthews C."/>
            <person name="McCusker W."/>
            <person name="McDonough S."/>
            <person name="Mehta T."/>
            <person name="Meldrim J."/>
            <person name="Meneus L."/>
            <person name="Mihai O."/>
            <person name="Mihalev A."/>
            <person name="Mihova T."/>
            <person name="Mittelman R."/>
            <person name="Mlenga V."/>
            <person name="Montmayeur A."/>
            <person name="Mulrain L."/>
            <person name="Navidi A."/>
            <person name="Naylor J."/>
            <person name="Negash T."/>
            <person name="Nguyen T."/>
            <person name="Nguyen N."/>
            <person name="Nicol R."/>
            <person name="Norbu C."/>
            <person name="Norbu N."/>
            <person name="Novod N."/>
            <person name="O'Neill B."/>
            <person name="Osman S."/>
            <person name="Markiewicz E."/>
            <person name="Oyono O.L."/>
            <person name="Patti C."/>
            <person name="Phunkhang P."/>
            <person name="Pierre F."/>
            <person name="Priest M."/>
            <person name="Raghuraman S."/>
            <person name="Rege F."/>
            <person name="Reyes R."/>
            <person name="Rise C."/>
            <person name="Rogov P."/>
            <person name="Ross K."/>
            <person name="Ryan E."/>
            <person name="Settipalli S."/>
            <person name="Shea T."/>
            <person name="Sherpa N."/>
            <person name="Shi L."/>
            <person name="Shih D."/>
            <person name="Sparrow T."/>
            <person name="Spaulding J."/>
            <person name="Stalker J."/>
            <person name="Stange-Thomann N."/>
            <person name="Stavropoulos S."/>
            <person name="Stone C."/>
            <person name="Strader C."/>
            <person name="Tesfaye S."/>
            <person name="Thomson T."/>
            <person name="Thoulutsang Y."/>
            <person name="Thoulutsang D."/>
            <person name="Topham K."/>
            <person name="Topping I."/>
            <person name="Tsamla T."/>
            <person name="Vassiliev H."/>
            <person name="Vo A."/>
            <person name="Wangchuk T."/>
            <person name="Wangdi T."/>
            <person name="Weiand M."/>
            <person name="Wilkinson J."/>
            <person name="Wilson A."/>
            <person name="Yadav S."/>
            <person name="Young G."/>
            <person name="Yu Q."/>
            <person name="Zembek L."/>
            <person name="Zhong D."/>
            <person name="Zimmer A."/>
            <person name="Zwirko Z."/>
            <person name="Jaffe D.B."/>
            <person name="Alvarez P."/>
            <person name="Brockman W."/>
            <person name="Butler J."/>
            <person name="Chin C."/>
            <person name="Gnerre S."/>
            <person name="Grabherr M."/>
            <person name="Kleber M."/>
            <person name="Mauceli E."/>
            <person name="MacCallum I."/>
        </authorList>
    </citation>
    <scope>NUCLEOTIDE SEQUENCE [LARGE SCALE GENOMIC DNA]</scope>
    <source>
        <strain evidence="2">MSH-3 / Tucson 14011-0111.49</strain>
    </source>
</reference>
<dbReference type="EMBL" id="CH479193">
    <property type="protein sequence ID" value="EDW26770.1"/>
    <property type="molecule type" value="Genomic_DNA"/>
</dbReference>
<dbReference type="AlphaFoldDB" id="B4GVS5"/>
<gene>
    <name evidence="1" type="primary">Dper\GL14610</name>
    <name evidence="1" type="ORF">Dper_GL14610</name>
</gene>
<evidence type="ECO:0000313" key="2">
    <source>
        <dbReference type="Proteomes" id="UP000008744"/>
    </source>
</evidence>
<proteinExistence type="predicted"/>
<name>B4GVS5_DROPE</name>
<dbReference type="Proteomes" id="UP000008744">
    <property type="component" value="Unassembled WGS sequence"/>
</dbReference>